<dbReference type="HOGENOM" id="CLU_034953_2_0_1"/>
<evidence type="ECO:0008006" key="8">
    <source>
        <dbReference type="Google" id="ProtNLM"/>
    </source>
</evidence>
<comment type="similarity">
    <text evidence="2">Belongs to the eukaryotic RPA49/POLR1E RNA polymerase subunit family.</text>
</comment>
<keyword evidence="4" id="KW-0804">Transcription</keyword>
<dbReference type="Proteomes" id="UP000019384">
    <property type="component" value="Unassembled WGS sequence"/>
</dbReference>
<dbReference type="PANTHER" id="PTHR14440">
    <property type="entry name" value="DNA-DIRECTED RNA POLYMERASE I SUBUNIT RPA49"/>
    <property type="match status" value="1"/>
</dbReference>
<evidence type="ECO:0000256" key="1">
    <source>
        <dbReference type="ARBA" id="ARBA00004604"/>
    </source>
</evidence>
<evidence type="ECO:0000256" key="4">
    <source>
        <dbReference type="ARBA" id="ARBA00023163"/>
    </source>
</evidence>
<dbReference type="GO" id="GO:0006363">
    <property type="term" value="P:termination of RNA polymerase I transcription"/>
    <property type="evidence" value="ECO:0007669"/>
    <property type="project" value="EnsemblFungi"/>
</dbReference>
<accession>W6MP66</accession>
<dbReference type="STRING" id="1382522.W6MP66"/>
<keyword evidence="5" id="KW-0539">Nucleus</keyword>
<proteinExistence type="inferred from homology"/>
<evidence type="ECO:0000256" key="3">
    <source>
        <dbReference type="ARBA" id="ARBA00022478"/>
    </source>
</evidence>
<dbReference type="Pfam" id="PF06870">
    <property type="entry name" value="RNA_pol_I_A49"/>
    <property type="match status" value="1"/>
</dbReference>
<dbReference type="GO" id="GO:0006362">
    <property type="term" value="P:transcription elongation by RNA polymerase I"/>
    <property type="evidence" value="ECO:0007669"/>
    <property type="project" value="EnsemblFungi"/>
</dbReference>
<dbReference type="AlphaFoldDB" id="W6MP66"/>
<protein>
    <recommendedName>
        <fullName evidence="8">DNA-directed RNA polymerase I subunit RPA49</fullName>
    </recommendedName>
</protein>
<evidence type="ECO:0000313" key="7">
    <source>
        <dbReference type="Proteomes" id="UP000019384"/>
    </source>
</evidence>
<gene>
    <name evidence="6" type="ORF">KUCA_T00004034001</name>
</gene>
<name>W6MP66_9ASCO</name>
<comment type="subcellular location">
    <subcellularLocation>
        <location evidence="1">Nucleus</location>
        <location evidence="1">Nucleolus</location>
    </subcellularLocation>
</comment>
<organism evidence="6 7">
    <name type="scientific">Kuraishia capsulata CBS 1993</name>
    <dbReference type="NCBI Taxonomy" id="1382522"/>
    <lineage>
        <taxon>Eukaryota</taxon>
        <taxon>Fungi</taxon>
        <taxon>Dikarya</taxon>
        <taxon>Ascomycota</taxon>
        <taxon>Saccharomycotina</taxon>
        <taxon>Pichiomycetes</taxon>
        <taxon>Pichiales</taxon>
        <taxon>Pichiaceae</taxon>
        <taxon>Kuraishia</taxon>
    </lineage>
</organism>
<evidence type="ECO:0000313" key="6">
    <source>
        <dbReference type="EMBL" id="CDK28053.1"/>
    </source>
</evidence>
<keyword evidence="7" id="KW-1185">Reference proteome</keyword>
<dbReference type="InterPro" id="IPR009668">
    <property type="entry name" value="RNA_pol-assoc_fac_A49-like"/>
</dbReference>
<reference evidence="6" key="2">
    <citation type="submission" date="2014-02" db="EMBL/GenBank/DDBJ databases">
        <title>Complete DNA sequence of /Kuraishia capsulata/ illustrates novel genomic features among budding yeasts (/Saccharomycotina/).</title>
        <authorList>
            <person name="Morales L."/>
            <person name="Noel B."/>
            <person name="Porcel B."/>
            <person name="Marcet-Houben M."/>
            <person name="Hullo M-F."/>
            <person name="Sacerdot C."/>
            <person name="Tekaia F."/>
            <person name="Leh-Louis V."/>
            <person name="Despons L."/>
            <person name="Khanna V."/>
            <person name="Aury J-M."/>
            <person name="Barbe V."/>
            <person name="Couloux A."/>
            <person name="Labadie K."/>
            <person name="Pelletier E."/>
            <person name="Souciet J-L."/>
            <person name="Boekhout T."/>
            <person name="Gabaldon T."/>
            <person name="Wincker P."/>
            <person name="Dujon B."/>
        </authorList>
    </citation>
    <scope>NUCLEOTIDE SEQUENCE</scope>
    <source>
        <strain evidence="6">CBS 1993</strain>
    </source>
</reference>
<evidence type="ECO:0000256" key="5">
    <source>
        <dbReference type="ARBA" id="ARBA00023242"/>
    </source>
</evidence>
<dbReference type="EMBL" id="HG793129">
    <property type="protein sequence ID" value="CDK28053.1"/>
    <property type="molecule type" value="Genomic_DNA"/>
</dbReference>
<dbReference type="RefSeq" id="XP_022460045.1">
    <property type="nucleotide sequence ID" value="XM_022600728.1"/>
</dbReference>
<sequence>MPDNKKTEKPAVELKVGAYNPEPSVVVGSFFNGLTIPSDTSFQLYRNKQDASKLVLHGENEALDYDGSTKEDINNDYVVGVYDPTSKSIEFYKSSMLVSTVSSKASKAKKIPDIKQANVRYATKRNALGEEFGTKKARKAILDQERNRIDSTSLQSDSSFIYEKIATSTAHIPTPEEVKSNLLKDSPIPRFDEEATNVVDVYPLTSVIPKKEWPAIRVDEIIKQDDPKVQIQLLAHQRSRYLQKKLEKFDSSTSKRKEKFQILYYLSVLMGTYNNMRANSKENLRLKLQNPPEVILDSVIARFTVNRRGEFGKPKDKAFTIDPDHEDKLLLHILVLVLHLDDFYVDMGPMAQELSLKPSKLQQLFKYLGCTSKNATKLELDAMGYPASTKAVKVATLKVPFKAPTFVSTRGGPR</sequence>
<dbReference type="GO" id="GO:0006361">
    <property type="term" value="P:transcription initiation at RNA polymerase I promoter"/>
    <property type="evidence" value="ECO:0007669"/>
    <property type="project" value="EnsemblFungi"/>
</dbReference>
<dbReference type="GO" id="GO:0003677">
    <property type="term" value="F:DNA binding"/>
    <property type="evidence" value="ECO:0007669"/>
    <property type="project" value="EnsemblFungi"/>
</dbReference>
<evidence type="ECO:0000256" key="2">
    <source>
        <dbReference type="ARBA" id="ARBA00009430"/>
    </source>
</evidence>
<keyword evidence="3" id="KW-0240">DNA-directed RNA polymerase</keyword>
<dbReference type="GO" id="GO:0005736">
    <property type="term" value="C:RNA polymerase I complex"/>
    <property type="evidence" value="ECO:0007669"/>
    <property type="project" value="EnsemblFungi"/>
</dbReference>
<dbReference type="GO" id="GO:0003899">
    <property type="term" value="F:DNA-directed RNA polymerase activity"/>
    <property type="evidence" value="ECO:0007669"/>
    <property type="project" value="EnsemblFungi"/>
</dbReference>
<dbReference type="GeneID" id="34521433"/>
<reference evidence="6" key="1">
    <citation type="submission" date="2013-12" db="EMBL/GenBank/DDBJ databases">
        <authorList>
            <person name="Genoscope - CEA"/>
        </authorList>
    </citation>
    <scope>NUCLEOTIDE SEQUENCE</scope>
    <source>
        <strain evidence="6">CBS 1993</strain>
    </source>
</reference>
<dbReference type="OrthoDB" id="532500at2759"/>